<dbReference type="InterPro" id="IPR013106">
    <property type="entry name" value="Ig_V-set"/>
</dbReference>
<dbReference type="SUPFAM" id="SSF48726">
    <property type="entry name" value="Immunoglobulin"/>
    <property type="match status" value="1"/>
</dbReference>
<feature type="domain" description="Ig-like" evidence="2">
    <location>
        <begin position="12"/>
        <end position="121"/>
    </location>
</feature>
<accession>A0A3B4BFZ7</accession>
<sequence length="184" mass="20455">LILSLLSGLAQPSVWGSVLKVRPGQNLTLFCDCSLDIGTLIIWQRNCSHSNQPSLVLNVKKSYSPRTSENPMSPLPRFQFVKNQSSNSYDLQITNVTESDEGLYFCGTERRKLEKINNTISSTERGSGGLVPQLLPRAPANVGFETTDQVPAPFTQRPCELDDPFASISVCEERLVQFLRSVHQ</sequence>
<dbReference type="Ensembl" id="ENSPMGT00000030337.1">
    <property type="protein sequence ID" value="ENSPMGP00000028489.1"/>
    <property type="gene ID" value="ENSPMGG00000022931.1"/>
</dbReference>
<keyword evidence="1" id="KW-0732">Signal</keyword>
<dbReference type="InterPro" id="IPR013783">
    <property type="entry name" value="Ig-like_fold"/>
</dbReference>
<feature type="chain" id="PRO_5017353677" description="Ig-like domain-containing protein" evidence="1">
    <location>
        <begin position="17"/>
        <end position="184"/>
    </location>
</feature>
<dbReference type="Pfam" id="PF07686">
    <property type="entry name" value="V-set"/>
    <property type="match status" value="1"/>
</dbReference>
<dbReference type="Proteomes" id="UP000261520">
    <property type="component" value="Unplaced"/>
</dbReference>
<evidence type="ECO:0000313" key="4">
    <source>
        <dbReference type="Proteomes" id="UP000261520"/>
    </source>
</evidence>
<dbReference type="PROSITE" id="PS50835">
    <property type="entry name" value="IG_LIKE"/>
    <property type="match status" value="1"/>
</dbReference>
<dbReference type="AlphaFoldDB" id="A0A3B4BFZ7"/>
<feature type="signal peptide" evidence="1">
    <location>
        <begin position="1"/>
        <end position="16"/>
    </location>
</feature>
<keyword evidence="4" id="KW-1185">Reference proteome</keyword>
<dbReference type="SMART" id="SM00406">
    <property type="entry name" value="IGv"/>
    <property type="match status" value="1"/>
</dbReference>
<organism evidence="3 4">
    <name type="scientific">Periophthalmus magnuspinnatus</name>
    <dbReference type="NCBI Taxonomy" id="409849"/>
    <lineage>
        <taxon>Eukaryota</taxon>
        <taxon>Metazoa</taxon>
        <taxon>Chordata</taxon>
        <taxon>Craniata</taxon>
        <taxon>Vertebrata</taxon>
        <taxon>Euteleostomi</taxon>
        <taxon>Actinopterygii</taxon>
        <taxon>Neopterygii</taxon>
        <taxon>Teleostei</taxon>
        <taxon>Neoteleostei</taxon>
        <taxon>Acanthomorphata</taxon>
        <taxon>Gobiaria</taxon>
        <taxon>Gobiiformes</taxon>
        <taxon>Gobioidei</taxon>
        <taxon>Gobiidae</taxon>
        <taxon>Oxudercinae</taxon>
        <taxon>Periophthalmus</taxon>
    </lineage>
</organism>
<dbReference type="InterPro" id="IPR007110">
    <property type="entry name" value="Ig-like_dom"/>
</dbReference>
<evidence type="ECO:0000313" key="3">
    <source>
        <dbReference type="Ensembl" id="ENSPMGP00000028489.1"/>
    </source>
</evidence>
<reference evidence="3" key="1">
    <citation type="submission" date="2025-08" db="UniProtKB">
        <authorList>
            <consortium name="Ensembl"/>
        </authorList>
    </citation>
    <scope>IDENTIFICATION</scope>
</reference>
<dbReference type="InterPro" id="IPR036179">
    <property type="entry name" value="Ig-like_dom_sf"/>
</dbReference>
<name>A0A3B4BFZ7_9GOBI</name>
<dbReference type="InterPro" id="IPR003599">
    <property type="entry name" value="Ig_sub"/>
</dbReference>
<evidence type="ECO:0000259" key="2">
    <source>
        <dbReference type="PROSITE" id="PS50835"/>
    </source>
</evidence>
<protein>
    <recommendedName>
        <fullName evidence="2">Ig-like domain-containing protein</fullName>
    </recommendedName>
</protein>
<evidence type="ECO:0000256" key="1">
    <source>
        <dbReference type="SAM" id="SignalP"/>
    </source>
</evidence>
<proteinExistence type="predicted"/>
<dbReference type="SMART" id="SM00409">
    <property type="entry name" value="IG"/>
    <property type="match status" value="1"/>
</dbReference>
<dbReference type="Gene3D" id="2.60.40.10">
    <property type="entry name" value="Immunoglobulins"/>
    <property type="match status" value="1"/>
</dbReference>
<reference evidence="3" key="2">
    <citation type="submission" date="2025-09" db="UniProtKB">
        <authorList>
            <consortium name="Ensembl"/>
        </authorList>
    </citation>
    <scope>IDENTIFICATION</scope>
</reference>